<protein>
    <submittedName>
        <fullName evidence="2">T9SS type A sorting domain-containing protein</fullName>
    </submittedName>
</protein>
<dbReference type="Pfam" id="PF13860">
    <property type="entry name" value="FlgD_ig"/>
    <property type="match status" value="1"/>
</dbReference>
<dbReference type="Gene3D" id="2.60.40.4070">
    <property type="match status" value="1"/>
</dbReference>
<proteinExistence type="predicted"/>
<comment type="caution">
    <text evidence="2">The sequence shown here is derived from an EMBL/GenBank/DDBJ whole genome shotgun (WGS) entry which is preliminary data.</text>
</comment>
<organism evidence="2 3">
    <name type="scientific">candidate division TA06 bacterium</name>
    <dbReference type="NCBI Taxonomy" id="2250710"/>
    <lineage>
        <taxon>Bacteria</taxon>
        <taxon>Bacteria division TA06</taxon>
    </lineage>
</organism>
<name>A0A933I841_UNCT6</name>
<dbReference type="Proteomes" id="UP000736328">
    <property type="component" value="Unassembled WGS sequence"/>
</dbReference>
<dbReference type="NCBIfam" id="TIGR04183">
    <property type="entry name" value="Por_Secre_tail"/>
    <property type="match status" value="1"/>
</dbReference>
<dbReference type="InterPro" id="IPR026444">
    <property type="entry name" value="Secre_tail"/>
</dbReference>
<feature type="domain" description="FlgD/Vpr Ig-like" evidence="1">
    <location>
        <begin position="480"/>
        <end position="536"/>
    </location>
</feature>
<dbReference type="EMBL" id="JACQXR010000047">
    <property type="protein sequence ID" value="MBI4726382.1"/>
    <property type="molecule type" value="Genomic_DNA"/>
</dbReference>
<evidence type="ECO:0000259" key="1">
    <source>
        <dbReference type="Pfam" id="PF13860"/>
    </source>
</evidence>
<dbReference type="InterPro" id="IPR025965">
    <property type="entry name" value="FlgD/Vpr_Ig-like"/>
</dbReference>
<evidence type="ECO:0000313" key="3">
    <source>
        <dbReference type="Proteomes" id="UP000736328"/>
    </source>
</evidence>
<reference evidence="2" key="1">
    <citation type="submission" date="2020-07" db="EMBL/GenBank/DDBJ databases">
        <title>Huge and variable diversity of episymbiotic CPR bacteria and DPANN archaea in groundwater ecosystems.</title>
        <authorList>
            <person name="He C.Y."/>
            <person name="Keren R."/>
            <person name="Whittaker M."/>
            <person name="Farag I.F."/>
            <person name="Doudna J."/>
            <person name="Cate J.H.D."/>
            <person name="Banfield J.F."/>
        </authorList>
    </citation>
    <scope>NUCLEOTIDE SEQUENCE</scope>
    <source>
        <strain evidence="2">NC_groundwater_1520_Pr4_B-0.1um_53_5</strain>
    </source>
</reference>
<evidence type="ECO:0000313" key="2">
    <source>
        <dbReference type="EMBL" id="MBI4726382.1"/>
    </source>
</evidence>
<accession>A0A933I841</accession>
<dbReference type="AlphaFoldDB" id="A0A933I841"/>
<gene>
    <name evidence="2" type="ORF">HY768_04015</name>
</gene>
<sequence>MVWKAETPNAGWVLKSVKNTGGVWGPLETIMEQGGWYEQGHFISPPSMVINSAGTHLVAEIQDVYTIPGGQKGTWDWNLMYGFQASGSSGYTWTTLDSDSGSWDVTPPHLSASPTICIDGNDAIHIAWDYEGEIYWKMFDPFKNQWGSKVNLSNSSGILSEEPSLNFYGDVHVVWQEGSDIYHKKGNWGLSPTKPAPSNFCWENAEDISQTPGTPSLAPVFSGNYVSWSEMGSDGNSEICVSAYSNLKWNYLGNYSQSPLTPSIYPQMAYRQDTDSIKISLVWSEGYGSHYNLTGKNFTGPNTPQLSADVGDSLPSIYTIQRDGYLVYSAAKGNTITVDYDSTALLYYLPYLNPEQTQKIKIGLYLEYGSKGGKVYNYMVSVNKISVGLIKVPTGQMITAEVVVPKKIAQEGRGILEIKNLNGPIAACDWWEMYASAKTGHGHGGAQFEEITSVTPGYINMLYQNRPNPCKRLTTINYQLTKSGQVSLKIYNALGQLAKTLVNEAKPAGAYQVEWDSRDRGGLKVSSGVYIYRLQAGDFIDTKKMVVIQ</sequence>